<accession>S8F202</accession>
<evidence type="ECO:0000313" key="2">
    <source>
        <dbReference type="EMBL" id="EPS93029.1"/>
    </source>
</evidence>
<feature type="compositionally biased region" description="Acidic residues" evidence="1">
    <location>
        <begin position="309"/>
        <end position="335"/>
    </location>
</feature>
<feature type="compositionally biased region" description="Basic and acidic residues" evidence="1">
    <location>
        <begin position="609"/>
        <end position="637"/>
    </location>
</feature>
<feature type="compositionally biased region" description="Low complexity" evidence="1">
    <location>
        <begin position="336"/>
        <end position="352"/>
    </location>
</feature>
<feature type="region of interest" description="Disordered" evidence="1">
    <location>
        <begin position="1"/>
        <end position="86"/>
    </location>
</feature>
<dbReference type="AlphaFoldDB" id="S8F202"/>
<feature type="region of interest" description="Disordered" evidence="1">
    <location>
        <begin position="589"/>
        <end position="664"/>
    </location>
</feature>
<feature type="region of interest" description="Disordered" evidence="1">
    <location>
        <begin position="289"/>
        <end position="352"/>
    </location>
</feature>
<reference evidence="2 3" key="1">
    <citation type="journal article" date="2012" name="Science">
        <title>The Paleozoic origin of enzymatic lignin decomposition reconstructed from 31 fungal genomes.</title>
        <authorList>
            <person name="Floudas D."/>
            <person name="Binder M."/>
            <person name="Riley R."/>
            <person name="Barry K."/>
            <person name="Blanchette R.A."/>
            <person name="Henrissat B."/>
            <person name="Martinez A.T."/>
            <person name="Otillar R."/>
            <person name="Spatafora J.W."/>
            <person name="Yadav J.S."/>
            <person name="Aerts A."/>
            <person name="Benoit I."/>
            <person name="Boyd A."/>
            <person name="Carlson A."/>
            <person name="Copeland A."/>
            <person name="Coutinho P.M."/>
            <person name="de Vries R.P."/>
            <person name="Ferreira P."/>
            <person name="Findley K."/>
            <person name="Foster B."/>
            <person name="Gaskell J."/>
            <person name="Glotzer D."/>
            <person name="Gorecki P."/>
            <person name="Heitman J."/>
            <person name="Hesse C."/>
            <person name="Hori C."/>
            <person name="Igarashi K."/>
            <person name="Jurgens J.A."/>
            <person name="Kallen N."/>
            <person name="Kersten P."/>
            <person name="Kohler A."/>
            <person name="Kuees U."/>
            <person name="Kumar T.K.A."/>
            <person name="Kuo A."/>
            <person name="LaButti K."/>
            <person name="Larrondo L.F."/>
            <person name="Lindquist E."/>
            <person name="Ling A."/>
            <person name="Lombard V."/>
            <person name="Lucas S."/>
            <person name="Lundell T."/>
            <person name="Martin R."/>
            <person name="McLaughlin D.J."/>
            <person name="Morgenstern I."/>
            <person name="Morin E."/>
            <person name="Murat C."/>
            <person name="Nagy L.G."/>
            <person name="Nolan M."/>
            <person name="Ohm R.A."/>
            <person name="Patyshakuliyeva A."/>
            <person name="Rokas A."/>
            <person name="Ruiz-Duenas F.J."/>
            <person name="Sabat G."/>
            <person name="Salamov A."/>
            <person name="Samejima M."/>
            <person name="Schmutz J."/>
            <person name="Slot J.C."/>
            <person name="St John F."/>
            <person name="Stenlid J."/>
            <person name="Sun H."/>
            <person name="Sun S."/>
            <person name="Syed K."/>
            <person name="Tsang A."/>
            <person name="Wiebenga A."/>
            <person name="Young D."/>
            <person name="Pisabarro A."/>
            <person name="Eastwood D.C."/>
            <person name="Martin F."/>
            <person name="Cullen D."/>
            <person name="Grigoriev I.V."/>
            <person name="Hibbett D.S."/>
        </authorList>
    </citation>
    <scope>NUCLEOTIDE SEQUENCE</scope>
    <source>
        <strain evidence="3">FP-58527</strain>
    </source>
</reference>
<dbReference type="EMBL" id="KE504306">
    <property type="protein sequence ID" value="EPS93029.1"/>
    <property type="molecule type" value="Genomic_DNA"/>
</dbReference>
<sequence>MPSSQRLPRGPTVFYRAELSQPFDPSPLHYSPLPFDVQQRQGSSQPNVKSQAQTNKPSSKKDSRPVPPVEIEGDDQSNESNDKRDNELSRIIQDVFGEYATRPEFPDFQDIVKFLVTDVTQDDWNLFQEAVEARKDLRCWKYYYDKEKKTLCMMAPTPGHDTIALAYKQGYAEVCEQIPRTPARLLASFDPSMMATEVYFSLKDSDDNNKHPDAIPGVKYNNLIYVLGPVEVGNTQPLHGGSERKLGVLETLKRVADRYWEEVDHKMEEMYPQLVAFKLYDVPVGKKSQKKMEVRRTMGSKGKAAVVTGEDEEDEETEDEEDEESEDEEEGEEDTPAYVASSSVPAVPPLSASPASAARVSVAPAAPAVPGASSASPLSTTPVASSASIPPTLYLDCTAYNVMKDKRRNTFEGKYSIPLRDRSGHVPLMIPGTGPWMFGDKEILPCARALWFHVDREDFPRFCQTLETAGGLASGGSPKNHRDAEALWIKEHFAIPVLPLESYDGHLREYLDVFLGKVEASYRVILDDIVGIWMNDDVINALGAEDPELINVLIEYTDALQNVKLDFTPIIKAILRELPTAMQLQAQTRANQRPFTRVLPSKPLRPTRRSKEEAQKMYEDFRSKRKRSESDLGEARLRMNAGGGTSGGGSGSGGTSGGGSVSST</sequence>
<protein>
    <submittedName>
        <fullName evidence="2">Uncharacterized protein</fullName>
    </submittedName>
</protein>
<name>S8F202_FOMSC</name>
<feature type="compositionally biased region" description="Gly residues" evidence="1">
    <location>
        <begin position="641"/>
        <end position="664"/>
    </location>
</feature>
<dbReference type="Proteomes" id="UP000015241">
    <property type="component" value="Unassembled WGS sequence"/>
</dbReference>
<gene>
    <name evidence="2" type="ORF">FOMPIDRAFT_94077</name>
</gene>
<feature type="compositionally biased region" description="Low complexity" evidence="1">
    <location>
        <begin position="367"/>
        <end position="379"/>
    </location>
</feature>
<organism evidence="2 3">
    <name type="scientific">Fomitopsis schrenkii</name>
    <name type="common">Brown rot fungus</name>
    <dbReference type="NCBI Taxonomy" id="2126942"/>
    <lineage>
        <taxon>Eukaryota</taxon>
        <taxon>Fungi</taxon>
        <taxon>Dikarya</taxon>
        <taxon>Basidiomycota</taxon>
        <taxon>Agaricomycotina</taxon>
        <taxon>Agaricomycetes</taxon>
        <taxon>Polyporales</taxon>
        <taxon>Fomitopsis</taxon>
    </lineage>
</organism>
<feature type="region of interest" description="Disordered" evidence="1">
    <location>
        <begin position="367"/>
        <end position="387"/>
    </location>
</feature>
<evidence type="ECO:0000256" key="1">
    <source>
        <dbReference type="SAM" id="MobiDB-lite"/>
    </source>
</evidence>
<dbReference type="HOGENOM" id="CLU_413338_0_0_1"/>
<feature type="compositionally biased region" description="Polar residues" evidence="1">
    <location>
        <begin position="38"/>
        <end position="57"/>
    </location>
</feature>
<dbReference type="InParanoid" id="S8F202"/>
<keyword evidence="3" id="KW-1185">Reference proteome</keyword>
<proteinExistence type="predicted"/>
<evidence type="ECO:0000313" key="3">
    <source>
        <dbReference type="Proteomes" id="UP000015241"/>
    </source>
</evidence>